<proteinExistence type="predicted"/>
<gene>
    <name evidence="2" type="ORF">DV515_00004645</name>
</gene>
<feature type="non-terminal residue" evidence="2">
    <location>
        <position position="1"/>
    </location>
</feature>
<accession>A0A3L8SQ71</accession>
<evidence type="ECO:0000313" key="2">
    <source>
        <dbReference type="EMBL" id="RLW06266.1"/>
    </source>
</evidence>
<dbReference type="Proteomes" id="UP000276834">
    <property type="component" value="Unassembled WGS sequence"/>
</dbReference>
<feature type="compositionally biased region" description="Basic residues" evidence="1">
    <location>
        <begin position="75"/>
        <end position="85"/>
    </location>
</feature>
<feature type="compositionally biased region" description="Basic and acidic residues" evidence="1">
    <location>
        <begin position="1"/>
        <end position="13"/>
    </location>
</feature>
<organism evidence="2 3">
    <name type="scientific">Chloebia gouldiae</name>
    <name type="common">Gouldian finch</name>
    <name type="synonym">Erythrura gouldiae</name>
    <dbReference type="NCBI Taxonomy" id="44316"/>
    <lineage>
        <taxon>Eukaryota</taxon>
        <taxon>Metazoa</taxon>
        <taxon>Chordata</taxon>
        <taxon>Craniata</taxon>
        <taxon>Vertebrata</taxon>
        <taxon>Euteleostomi</taxon>
        <taxon>Archelosauria</taxon>
        <taxon>Archosauria</taxon>
        <taxon>Dinosauria</taxon>
        <taxon>Saurischia</taxon>
        <taxon>Theropoda</taxon>
        <taxon>Coelurosauria</taxon>
        <taxon>Aves</taxon>
        <taxon>Neognathae</taxon>
        <taxon>Neoaves</taxon>
        <taxon>Telluraves</taxon>
        <taxon>Australaves</taxon>
        <taxon>Passeriformes</taxon>
        <taxon>Passeroidea</taxon>
        <taxon>Passeridae</taxon>
        <taxon>Chloebia</taxon>
    </lineage>
</organism>
<protein>
    <submittedName>
        <fullName evidence="2">Uncharacterized protein</fullName>
    </submittedName>
</protein>
<feature type="compositionally biased region" description="Gly residues" evidence="1">
    <location>
        <begin position="27"/>
        <end position="43"/>
    </location>
</feature>
<dbReference type="EMBL" id="QUSF01000009">
    <property type="protein sequence ID" value="RLW06266.1"/>
    <property type="molecule type" value="Genomic_DNA"/>
</dbReference>
<reference evidence="2 3" key="1">
    <citation type="journal article" date="2018" name="Proc. R. Soc. B">
        <title>A non-coding region near Follistatin controls head colour polymorphism in the Gouldian finch.</title>
        <authorList>
            <person name="Toomey M.B."/>
            <person name="Marques C.I."/>
            <person name="Andrade P."/>
            <person name="Araujo P.M."/>
            <person name="Sabatino S."/>
            <person name="Gazda M.A."/>
            <person name="Afonso S."/>
            <person name="Lopes R.J."/>
            <person name="Corbo J.C."/>
            <person name="Carneiro M."/>
        </authorList>
    </citation>
    <scope>NUCLEOTIDE SEQUENCE [LARGE SCALE GENOMIC DNA]</scope>
    <source>
        <strain evidence="2">Red01</strain>
        <tissue evidence="2">Muscle</tissue>
    </source>
</reference>
<comment type="caution">
    <text evidence="2">The sequence shown here is derived from an EMBL/GenBank/DDBJ whole genome shotgun (WGS) entry which is preliminary data.</text>
</comment>
<feature type="compositionally biased region" description="Polar residues" evidence="1">
    <location>
        <begin position="47"/>
        <end position="58"/>
    </location>
</feature>
<feature type="region of interest" description="Disordered" evidence="1">
    <location>
        <begin position="1"/>
        <end position="101"/>
    </location>
</feature>
<sequence>PPPEVRERVEEGRSAVPRVTDRPALGHGRGGGHRPGGGAGGAARGQSRPNAALSNSPGHRSEGRGAADTASLRSGLRRARSRGRGGRSSYRRTPESHPPAASAFLSAARESPLRSLEADTALVISSVTLGPAGLRALEPLAAFFGFLAAALAPGAETAGAATGAVSDIVPAFVHEPGEALGLEQVGGLLFIERSRAEPKTAVFIRISATDHPPVRSDVEKKDYCSPRLSFLSERQRLDWQKSESSLFKETLLQMIFPLPEHNKTCSSNQLGFLFHSNFLNITFSYCPVAGPYIGSNTKTGMS</sequence>
<evidence type="ECO:0000256" key="1">
    <source>
        <dbReference type="SAM" id="MobiDB-lite"/>
    </source>
</evidence>
<dbReference type="AlphaFoldDB" id="A0A3L8SQ71"/>
<evidence type="ECO:0000313" key="3">
    <source>
        <dbReference type="Proteomes" id="UP000276834"/>
    </source>
</evidence>
<name>A0A3L8SQ71_CHLGU</name>
<keyword evidence="3" id="KW-1185">Reference proteome</keyword>